<protein>
    <submittedName>
        <fullName evidence="2">Cupin domain-containing protein</fullName>
    </submittedName>
</protein>
<dbReference type="Gene3D" id="2.60.120.10">
    <property type="entry name" value="Jelly Rolls"/>
    <property type="match status" value="1"/>
</dbReference>
<dbReference type="CDD" id="cd06121">
    <property type="entry name" value="cupin_YML079wp"/>
    <property type="match status" value="1"/>
</dbReference>
<evidence type="ECO:0000313" key="3">
    <source>
        <dbReference type="Proteomes" id="UP001165583"/>
    </source>
</evidence>
<sequence>MQTDRDEAAAIVARLDLSPHPEGGWYRETWKAEARSGTRPDATAIHFLLEAHQRSHWHRVDACEIWLWHAGSPITLSIAPDQTGPVSRQVLGGDVLAGQAPQLIVPTGHWQAAEPLGGWALVSCVVSPGFDFAGFELAPPGWAPAK</sequence>
<feature type="domain" description="DUF985" evidence="1">
    <location>
        <begin position="10"/>
        <end position="138"/>
    </location>
</feature>
<dbReference type="EMBL" id="JANZXA010000001">
    <property type="protein sequence ID" value="MCT2398030.1"/>
    <property type="molecule type" value="Genomic_DNA"/>
</dbReference>
<gene>
    <name evidence="2" type="ORF">NZK81_00565</name>
</gene>
<name>A0ABT2HZQ0_9SPHN</name>
<dbReference type="RefSeq" id="WP_260043089.1">
    <property type="nucleotide sequence ID" value="NZ_JANZXA010000001.1"/>
</dbReference>
<keyword evidence="3" id="KW-1185">Reference proteome</keyword>
<organism evidence="2 3">
    <name type="scientific">Novosphingobium mangrovi</name>
    <name type="common">ex Huang et al. 2023</name>
    <dbReference type="NCBI Taxonomy" id="2976432"/>
    <lineage>
        <taxon>Bacteria</taxon>
        <taxon>Pseudomonadati</taxon>
        <taxon>Pseudomonadota</taxon>
        <taxon>Alphaproteobacteria</taxon>
        <taxon>Sphingomonadales</taxon>
        <taxon>Sphingomonadaceae</taxon>
        <taxon>Novosphingobium</taxon>
    </lineage>
</organism>
<dbReference type="Proteomes" id="UP001165583">
    <property type="component" value="Unassembled WGS sequence"/>
</dbReference>
<dbReference type="SUPFAM" id="SSF51182">
    <property type="entry name" value="RmlC-like cupins"/>
    <property type="match status" value="1"/>
</dbReference>
<dbReference type="PANTHER" id="PTHR33387:SF3">
    <property type="entry name" value="DUF985 DOMAIN-CONTAINING PROTEIN"/>
    <property type="match status" value="1"/>
</dbReference>
<proteinExistence type="predicted"/>
<accession>A0ABT2HZQ0</accession>
<evidence type="ECO:0000313" key="2">
    <source>
        <dbReference type="EMBL" id="MCT2398030.1"/>
    </source>
</evidence>
<dbReference type="Pfam" id="PF06172">
    <property type="entry name" value="Cupin_5"/>
    <property type="match status" value="1"/>
</dbReference>
<reference evidence="2" key="1">
    <citation type="submission" date="2022-09" db="EMBL/GenBank/DDBJ databases">
        <title>Novosphingobium sp. Nov., a polycyclic aromatic hydrocarbon-degrading bacterium isolated form mangrove sediments in HongKong.</title>
        <authorList>
            <person name="Hu Z."/>
        </authorList>
    </citation>
    <scope>NUCLEOTIDE SEQUENCE</scope>
    <source>
        <strain evidence="2">HK4-1</strain>
    </source>
</reference>
<dbReference type="InterPro" id="IPR039935">
    <property type="entry name" value="YML079W-like"/>
</dbReference>
<dbReference type="PANTHER" id="PTHR33387">
    <property type="entry name" value="RMLC-LIKE JELLY ROLL FOLD PROTEIN"/>
    <property type="match status" value="1"/>
</dbReference>
<evidence type="ECO:0000259" key="1">
    <source>
        <dbReference type="Pfam" id="PF06172"/>
    </source>
</evidence>
<dbReference type="InterPro" id="IPR009327">
    <property type="entry name" value="Cupin_DUF985"/>
</dbReference>
<dbReference type="InterPro" id="IPR014710">
    <property type="entry name" value="RmlC-like_jellyroll"/>
</dbReference>
<comment type="caution">
    <text evidence="2">The sequence shown here is derived from an EMBL/GenBank/DDBJ whole genome shotgun (WGS) entry which is preliminary data.</text>
</comment>
<dbReference type="InterPro" id="IPR011051">
    <property type="entry name" value="RmlC_Cupin_sf"/>
</dbReference>